<evidence type="ECO:0000313" key="2">
    <source>
        <dbReference type="Proteomes" id="UP000182235"/>
    </source>
</evidence>
<dbReference type="VEuPathDB" id="FungiDB:AJ78_08177"/>
<reference evidence="1 2" key="1">
    <citation type="submission" date="2015-07" db="EMBL/GenBank/DDBJ databases">
        <title>Emmonsia species relationships and genome sequence.</title>
        <authorList>
            <consortium name="The Broad Institute Genomics Platform"/>
            <person name="Cuomo C.A."/>
            <person name="Munoz J.F."/>
            <person name="Imamovic A."/>
            <person name="Priest M.E."/>
            <person name="Young S."/>
            <person name="Clay O.K."/>
            <person name="McEwen J.G."/>
        </authorList>
    </citation>
    <scope>NUCLEOTIDE SEQUENCE [LARGE SCALE GENOMIC DNA]</scope>
    <source>
        <strain evidence="1 2">UAMH 9510</strain>
    </source>
</reference>
<keyword evidence="2" id="KW-1185">Reference proteome</keyword>
<dbReference type="OrthoDB" id="4515525at2759"/>
<gene>
    <name evidence="1" type="ORF">AJ78_08177</name>
</gene>
<dbReference type="AlphaFoldDB" id="A0A1J9P505"/>
<protein>
    <submittedName>
        <fullName evidence="1">Uncharacterized protein</fullName>
    </submittedName>
</protein>
<evidence type="ECO:0000313" key="1">
    <source>
        <dbReference type="EMBL" id="OJD10946.1"/>
    </source>
</evidence>
<sequence length="114" mass="12837">MTAGSHRDPIERSEAMLTSVAENVRVWDILAANPRKKISCPSHMLIVFTYGGRQIAATKHAGYDLIWHHNIPAHPLKVLAFNPSLLCPYMKAFACKMSAYEHPNAQDLDYFEVV</sequence>
<comment type="caution">
    <text evidence="1">The sequence shown here is derived from an EMBL/GenBank/DDBJ whole genome shotgun (WGS) entry which is preliminary data.</text>
</comment>
<accession>A0A1J9P505</accession>
<name>A0A1J9P505_9EURO</name>
<dbReference type="Proteomes" id="UP000182235">
    <property type="component" value="Unassembled WGS sequence"/>
</dbReference>
<dbReference type="EMBL" id="LGRN01000650">
    <property type="protein sequence ID" value="OJD10946.1"/>
    <property type="molecule type" value="Genomic_DNA"/>
</dbReference>
<organism evidence="1 2">
    <name type="scientific">Emergomyces pasteurianus Ep9510</name>
    <dbReference type="NCBI Taxonomy" id="1447872"/>
    <lineage>
        <taxon>Eukaryota</taxon>
        <taxon>Fungi</taxon>
        <taxon>Dikarya</taxon>
        <taxon>Ascomycota</taxon>
        <taxon>Pezizomycotina</taxon>
        <taxon>Eurotiomycetes</taxon>
        <taxon>Eurotiomycetidae</taxon>
        <taxon>Onygenales</taxon>
        <taxon>Ajellomycetaceae</taxon>
        <taxon>Emergomyces</taxon>
    </lineage>
</organism>
<proteinExistence type="predicted"/>